<gene>
    <name evidence="1" type="ORF">ACFSR5_04230</name>
</gene>
<accession>A0ABW5KGK0</accession>
<organism evidence="1 2">
    <name type="scientific">Sphingobacterium suaedae</name>
    <dbReference type="NCBI Taxonomy" id="1686402"/>
    <lineage>
        <taxon>Bacteria</taxon>
        <taxon>Pseudomonadati</taxon>
        <taxon>Bacteroidota</taxon>
        <taxon>Sphingobacteriia</taxon>
        <taxon>Sphingobacteriales</taxon>
        <taxon>Sphingobacteriaceae</taxon>
        <taxon>Sphingobacterium</taxon>
    </lineage>
</organism>
<sequence length="199" mass="21920">MEKRIAILTGDIVGSRTESPTTWLPALQEVLSQQTTKFDIFRGDSFQAELHIEKAIIVAISIKATMIALKLDARIGIGIGTKTHDAAHVKNSFGDALIYSGEAFDELKKDTLFLKSANEQTNRLCNVILSLVTALTERWTPNMAITVKAALEHTNLNQIDLAKLLKKKHQSQVSNELNKASFAKIQEALAYCTQAILVS</sequence>
<dbReference type="EMBL" id="JBHULR010000003">
    <property type="protein sequence ID" value="MFD2546852.1"/>
    <property type="molecule type" value="Genomic_DNA"/>
</dbReference>
<evidence type="ECO:0008006" key="3">
    <source>
        <dbReference type="Google" id="ProtNLM"/>
    </source>
</evidence>
<protein>
    <recommendedName>
        <fullName evidence="3">Transcriptional regulator</fullName>
    </recommendedName>
</protein>
<evidence type="ECO:0000313" key="2">
    <source>
        <dbReference type="Proteomes" id="UP001597545"/>
    </source>
</evidence>
<dbReference type="Proteomes" id="UP001597545">
    <property type="component" value="Unassembled WGS sequence"/>
</dbReference>
<evidence type="ECO:0000313" key="1">
    <source>
        <dbReference type="EMBL" id="MFD2546852.1"/>
    </source>
</evidence>
<name>A0ABW5KGK0_9SPHI</name>
<comment type="caution">
    <text evidence="1">The sequence shown here is derived from an EMBL/GenBank/DDBJ whole genome shotgun (WGS) entry which is preliminary data.</text>
</comment>
<dbReference type="RefSeq" id="WP_380901042.1">
    <property type="nucleotide sequence ID" value="NZ_JBHUEG010000007.1"/>
</dbReference>
<proteinExistence type="predicted"/>
<keyword evidence="2" id="KW-1185">Reference proteome</keyword>
<reference evidence="2" key="1">
    <citation type="journal article" date="2019" name="Int. J. Syst. Evol. Microbiol.">
        <title>The Global Catalogue of Microorganisms (GCM) 10K type strain sequencing project: providing services to taxonomists for standard genome sequencing and annotation.</title>
        <authorList>
            <consortium name="The Broad Institute Genomics Platform"/>
            <consortium name="The Broad Institute Genome Sequencing Center for Infectious Disease"/>
            <person name="Wu L."/>
            <person name="Ma J."/>
        </authorList>
    </citation>
    <scope>NUCLEOTIDE SEQUENCE [LARGE SCALE GENOMIC DNA]</scope>
    <source>
        <strain evidence="2">KCTC 42662</strain>
    </source>
</reference>